<organism evidence="2">
    <name type="scientific">Microvirga ossetica</name>
    <dbReference type="NCBI Taxonomy" id="1882682"/>
    <lineage>
        <taxon>Bacteria</taxon>
        <taxon>Pseudomonadati</taxon>
        <taxon>Pseudomonadota</taxon>
        <taxon>Alphaproteobacteria</taxon>
        <taxon>Hyphomicrobiales</taxon>
        <taxon>Methylobacteriaceae</taxon>
        <taxon>Microvirga</taxon>
    </lineage>
</organism>
<proteinExistence type="predicted"/>
<dbReference type="OrthoDB" id="8452393at2"/>
<evidence type="ECO:0000256" key="1">
    <source>
        <dbReference type="SAM" id="MobiDB-lite"/>
    </source>
</evidence>
<evidence type="ECO:0000313" key="2">
    <source>
        <dbReference type="EMBL" id="ANY77105.1"/>
    </source>
</evidence>
<dbReference type="EMBL" id="CP016616">
    <property type="protein sequence ID" value="ANY77105.1"/>
    <property type="molecule type" value="Genomic_DNA"/>
</dbReference>
<dbReference type="AlphaFoldDB" id="A0A1B2EAV0"/>
<protein>
    <submittedName>
        <fullName evidence="2">Uncharacterized protein</fullName>
    </submittedName>
</protein>
<gene>
    <name evidence="2" type="ORF">BB934_01795</name>
</gene>
<feature type="region of interest" description="Disordered" evidence="1">
    <location>
        <begin position="1"/>
        <end position="33"/>
    </location>
</feature>
<dbReference type="RefSeq" id="WP_099508105.1">
    <property type="nucleotide sequence ID" value="NZ_CP016616.1"/>
</dbReference>
<reference evidence="2" key="1">
    <citation type="submission" date="2016-07" db="EMBL/GenBank/DDBJ databases">
        <title>Microvirga ossetica sp. nov. a new species of rhizobia isolated from root nodules of the legume species Vicia alpestris Steven originated from North Ossetia region in the Caucasus.</title>
        <authorList>
            <person name="Safronova V.I."/>
            <person name="Kuznetsova I.G."/>
            <person name="Sazanova A.L."/>
            <person name="Belimov A."/>
            <person name="Andronov E."/>
            <person name="Osledkin Y.S."/>
            <person name="Onishchuk O.P."/>
            <person name="Kurchak O.N."/>
            <person name="Shaposhnikov A.I."/>
            <person name="Willems A."/>
            <person name="Tikhonovich I.A."/>
        </authorList>
    </citation>
    <scope>NUCLEOTIDE SEQUENCE [LARGE SCALE GENOMIC DNA]</scope>
    <source>
        <strain evidence="2">V5/3M</strain>
    </source>
</reference>
<dbReference type="KEGG" id="moc:BB934_01795"/>
<name>A0A1B2EAV0_9HYPH</name>
<sequence>MPKRPKVEKAPQKKSIADHGREASNRKKKSTRDALIDAMREMEREIEKNNGLYPFAEDGFVNTQEVLRRAGKSSALLEKSHHKVAGGLKEDVTDWVMRVNGRITGGVRIVRKLIRQEVNEADDRVEAIKQAWTEAELEYIQAREDIVEKDKEITVLKLEISYLKAKLAGANVVQLRPTEREPS</sequence>
<accession>A0A1B2EAV0</accession>